<dbReference type="RefSeq" id="WP_057754823.1">
    <property type="nucleotide sequence ID" value="NZ_AYYK01000004.1"/>
</dbReference>
<reference evidence="2 3" key="1">
    <citation type="journal article" date="2015" name="Genome Announc.">
        <title>Expanding the biotechnology potential of lactobacilli through comparative genomics of 213 strains and associated genera.</title>
        <authorList>
            <person name="Sun Z."/>
            <person name="Harris H.M."/>
            <person name="McCann A."/>
            <person name="Guo C."/>
            <person name="Argimon S."/>
            <person name="Zhang W."/>
            <person name="Yang X."/>
            <person name="Jeffery I.B."/>
            <person name="Cooney J.C."/>
            <person name="Kagawa T.F."/>
            <person name="Liu W."/>
            <person name="Song Y."/>
            <person name="Salvetti E."/>
            <person name="Wrobel A."/>
            <person name="Rasinkangas P."/>
            <person name="Parkhill J."/>
            <person name="Rea M.C."/>
            <person name="O'Sullivan O."/>
            <person name="Ritari J."/>
            <person name="Douillard F.P."/>
            <person name="Paul Ross R."/>
            <person name="Yang R."/>
            <person name="Briner A.E."/>
            <person name="Felis G.E."/>
            <person name="de Vos W.M."/>
            <person name="Barrangou R."/>
            <person name="Klaenhammer T.R."/>
            <person name="Caufield P.W."/>
            <person name="Cui Y."/>
            <person name="Zhang H."/>
            <person name="O'Toole P.W."/>
        </authorList>
    </citation>
    <scope>NUCLEOTIDE SEQUENCE [LARGE SCALE GENOMIC DNA]</scope>
    <source>
        <strain evidence="2 3">DSM 20335</strain>
    </source>
</reference>
<feature type="compositionally biased region" description="Acidic residues" evidence="1">
    <location>
        <begin position="95"/>
        <end position="105"/>
    </location>
</feature>
<feature type="compositionally biased region" description="Basic and acidic residues" evidence="1">
    <location>
        <begin position="107"/>
        <end position="116"/>
    </location>
</feature>
<accession>A0A0R2BUI2</accession>
<name>A0A0R2BUI2_9LACO</name>
<evidence type="ECO:0000313" key="2">
    <source>
        <dbReference type="EMBL" id="KRM79155.1"/>
    </source>
</evidence>
<evidence type="ECO:0000256" key="1">
    <source>
        <dbReference type="SAM" id="MobiDB-lite"/>
    </source>
</evidence>
<feature type="compositionally biased region" description="Acidic residues" evidence="1">
    <location>
        <begin position="53"/>
        <end position="64"/>
    </location>
</feature>
<dbReference type="Proteomes" id="UP000051813">
    <property type="component" value="Unassembled WGS sequence"/>
</dbReference>
<dbReference type="AlphaFoldDB" id="A0A0R2BUI2"/>
<dbReference type="EMBL" id="AYYK01000004">
    <property type="protein sequence ID" value="KRM79155.1"/>
    <property type="molecule type" value="Genomic_DNA"/>
</dbReference>
<feature type="region of interest" description="Disordered" evidence="1">
    <location>
        <begin position="1"/>
        <end position="116"/>
    </location>
</feature>
<proteinExistence type="predicted"/>
<organism evidence="2 3">
    <name type="scientific">Lapidilactobacillus dextrinicus DSM 20335</name>
    <dbReference type="NCBI Taxonomy" id="1423738"/>
    <lineage>
        <taxon>Bacteria</taxon>
        <taxon>Bacillati</taxon>
        <taxon>Bacillota</taxon>
        <taxon>Bacilli</taxon>
        <taxon>Lactobacillales</taxon>
        <taxon>Lactobacillaceae</taxon>
        <taxon>Lapidilactobacillus</taxon>
    </lineage>
</organism>
<protein>
    <submittedName>
        <fullName evidence="2">Uncharacterized protein</fullName>
    </submittedName>
</protein>
<feature type="compositionally biased region" description="Basic and acidic residues" evidence="1">
    <location>
        <begin position="83"/>
        <end position="93"/>
    </location>
</feature>
<keyword evidence="3" id="KW-1185">Reference proteome</keyword>
<feature type="compositionally biased region" description="Basic and acidic residues" evidence="1">
    <location>
        <begin position="35"/>
        <end position="52"/>
    </location>
</feature>
<sequence length="116" mass="13299">MTHEQHHDENDKTLAERKHEQTLEKNENYTGDYQSESHQEAKGIHDAKRYGDDEQVNTDEETSELDTARLTENEDSTVAHGDQGIHDAQRYGETDQVDTDEETSELDAGHLTEEEN</sequence>
<evidence type="ECO:0000313" key="3">
    <source>
        <dbReference type="Proteomes" id="UP000051813"/>
    </source>
</evidence>
<dbReference type="PATRIC" id="fig|1423738.3.peg.1336"/>
<feature type="compositionally biased region" description="Basic and acidic residues" evidence="1">
    <location>
        <begin position="1"/>
        <end position="27"/>
    </location>
</feature>
<comment type="caution">
    <text evidence="2">The sequence shown here is derived from an EMBL/GenBank/DDBJ whole genome shotgun (WGS) entry which is preliminary data.</text>
</comment>
<dbReference type="OrthoDB" id="9869320at2"/>
<gene>
    <name evidence="2" type="ORF">FC84_GL001321</name>
</gene>